<keyword evidence="1" id="KW-0812">Transmembrane</keyword>
<dbReference type="Proteomes" id="UP000236151">
    <property type="component" value="Unassembled WGS sequence"/>
</dbReference>
<dbReference type="KEGG" id="cthd:CDO33_06195"/>
<dbReference type="Pfam" id="PF06182">
    <property type="entry name" value="ABC2_membrane_6"/>
    <property type="match status" value="1"/>
</dbReference>
<name>A0A2K2FKZ7_9CLOT</name>
<keyword evidence="1" id="KW-1133">Transmembrane helix</keyword>
<gene>
    <name evidence="2" type="ORF">CDQ84_03170</name>
</gene>
<dbReference type="PANTHER" id="PTHR36832:SF1">
    <property type="entry name" value="SLR1174 PROTEIN"/>
    <property type="match status" value="1"/>
</dbReference>
<evidence type="ECO:0008006" key="4">
    <source>
        <dbReference type="Google" id="ProtNLM"/>
    </source>
</evidence>
<keyword evidence="1" id="KW-0472">Membrane</keyword>
<proteinExistence type="predicted"/>
<dbReference type="OrthoDB" id="8582979at2"/>
<feature type="transmembrane region" description="Helical" evidence="1">
    <location>
        <begin position="142"/>
        <end position="170"/>
    </location>
</feature>
<sequence>MVAAYLYLIKIRILTSLTYRFELIFAIPKQIIFISLNLLLWKTLYSDKAAVSDVTYEQMLTFTILIAFLNNVYVHSIEGTLRGRIRMGNVAVDYIKPINVFAMYLADDLGLIVVNLVQRFLPLLLIYSIFIKSLMPASIINFILFLVSVALGFLIIWLLSAIFGLLYFWVIDLGLLGEIRDYIVNFLSGSRISK</sequence>
<feature type="transmembrane region" description="Helical" evidence="1">
    <location>
        <begin position="60"/>
        <end position="77"/>
    </location>
</feature>
<evidence type="ECO:0000256" key="1">
    <source>
        <dbReference type="SAM" id="Phobius"/>
    </source>
</evidence>
<accession>A0A2K2FKZ7</accession>
<keyword evidence="3" id="KW-1185">Reference proteome</keyword>
<evidence type="ECO:0000313" key="2">
    <source>
        <dbReference type="EMBL" id="PNU01137.1"/>
    </source>
</evidence>
<dbReference type="PANTHER" id="PTHR36832">
    <property type="entry name" value="SLR1174 PROTEIN-RELATED"/>
    <property type="match status" value="1"/>
</dbReference>
<dbReference type="RefSeq" id="WP_103080266.1">
    <property type="nucleotide sequence ID" value="NZ_NIOJ01000004.1"/>
</dbReference>
<dbReference type="EMBL" id="NIOJ01000004">
    <property type="protein sequence ID" value="PNU01137.1"/>
    <property type="molecule type" value="Genomic_DNA"/>
</dbReference>
<feature type="transmembrane region" description="Helical" evidence="1">
    <location>
        <begin position="21"/>
        <end position="40"/>
    </location>
</feature>
<reference evidence="2 3" key="1">
    <citation type="submission" date="2017-06" db="EMBL/GenBank/DDBJ databases">
        <title>Investigating the central metabolism of Clostridium thermosuccinogenes.</title>
        <authorList>
            <person name="Koendjbiharie J.G."/>
            <person name="van Kranenburg R."/>
        </authorList>
    </citation>
    <scope>NUCLEOTIDE SEQUENCE [LARGE SCALE GENOMIC DNA]</scope>
    <source>
        <strain evidence="2 3">DSM 5806</strain>
    </source>
</reference>
<comment type="caution">
    <text evidence="2">The sequence shown here is derived from an EMBL/GenBank/DDBJ whole genome shotgun (WGS) entry which is preliminary data.</text>
</comment>
<evidence type="ECO:0000313" key="3">
    <source>
        <dbReference type="Proteomes" id="UP000236151"/>
    </source>
</evidence>
<organism evidence="2 3">
    <name type="scientific">Clostridium thermosuccinogenes</name>
    <dbReference type="NCBI Taxonomy" id="84032"/>
    <lineage>
        <taxon>Bacteria</taxon>
        <taxon>Bacillati</taxon>
        <taxon>Bacillota</taxon>
        <taxon>Clostridia</taxon>
        <taxon>Eubacteriales</taxon>
        <taxon>Clostridiaceae</taxon>
        <taxon>Clostridium</taxon>
    </lineage>
</organism>
<protein>
    <recommendedName>
        <fullName evidence="4">ABC transporter permease</fullName>
    </recommendedName>
</protein>
<dbReference type="InterPro" id="IPR010390">
    <property type="entry name" value="ABC-2_transporter-like"/>
</dbReference>
<dbReference type="AlphaFoldDB" id="A0A2K2FKZ7"/>